<keyword evidence="2" id="KW-1185">Reference proteome</keyword>
<name>A0A9W7G8I7_9STRA</name>
<dbReference type="AlphaFoldDB" id="A0A9W7G8I7"/>
<reference evidence="2" key="1">
    <citation type="journal article" date="2023" name="Commun. Biol.">
        <title>Genome analysis of Parmales, the sister group of diatoms, reveals the evolutionary specialization of diatoms from phago-mixotrophs to photoautotrophs.</title>
        <authorList>
            <person name="Ban H."/>
            <person name="Sato S."/>
            <person name="Yoshikawa S."/>
            <person name="Yamada K."/>
            <person name="Nakamura Y."/>
            <person name="Ichinomiya M."/>
            <person name="Sato N."/>
            <person name="Blanc-Mathieu R."/>
            <person name="Endo H."/>
            <person name="Kuwata A."/>
            <person name="Ogata H."/>
        </authorList>
    </citation>
    <scope>NUCLEOTIDE SEQUENCE [LARGE SCALE GENOMIC DNA]</scope>
</reference>
<protein>
    <submittedName>
        <fullName evidence="1">Uncharacterized protein</fullName>
    </submittedName>
</protein>
<accession>A0A9W7G8I7</accession>
<gene>
    <name evidence="1" type="ORF">TrCOL_g7901</name>
</gene>
<comment type="caution">
    <text evidence="1">The sequence shown here is derived from an EMBL/GenBank/DDBJ whole genome shotgun (WGS) entry which is preliminary data.</text>
</comment>
<dbReference type="OrthoDB" id="10362940at2759"/>
<evidence type="ECO:0000313" key="1">
    <source>
        <dbReference type="EMBL" id="GMI39936.1"/>
    </source>
</evidence>
<sequence length="126" mass="13516">MGGFSSKPKVATCTGIVTDPKTKARGVIQITCPDNLPSDRTVKVIHGDHGPLFPSTEHVRAGGFGGKAFDKGEPLYVTFPKTIQAGQIWEYKVEAPTSSIGPQISEEEYDDELKNIDNGVLGELAD</sequence>
<organism evidence="1 2">
    <name type="scientific">Triparma columacea</name>
    <dbReference type="NCBI Taxonomy" id="722753"/>
    <lineage>
        <taxon>Eukaryota</taxon>
        <taxon>Sar</taxon>
        <taxon>Stramenopiles</taxon>
        <taxon>Ochrophyta</taxon>
        <taxon>Bolidophyceae</taxon>
        <taxon>Parmales</taxon>
        <taxon>Triparmaceae</taxon>
        <taxon>Triparma</taxon>
    </lineage>
</organism>
<evidence type="ECO:0000313" key="2">
    <source>
        <dbReference type="Proteomes" id="UP001165065"/>
    </source>
</evidence>
<proteinExistence type="predicted"/>
<dbReference type="Proteomes" id="UP001165065">
    <property type="component" value="Unassembled WGS sequence"/>
</dbReference>
<dbReference type="EMBL" id="BRYA01001167">
    <property type="protein sequence ID" value="GMI39936.1"/>
    <property type="molecule type" value="Genomic_DNA"/>
</dbReference>